<dbReference type="NCBIfam" id="TIGR00229">
    <property type="entry name" value="sensory_box"/>
    <property type="match status" value="1"/>
</dbReference>
<evidence type="ECO:0000259" key="2">
    <source>
        <dbReference type="PROSITE" id="PS50112"/>
    </source>
</evidence>
<name>A0ABU8TYQ8_9ACTN</name>
<dbReference type="CDD" id="cd00130">
    <property type="entry name" value="PAS"/>
    <property type="match status" value="1"/>
</dbReference>
<proteinExistence type="predicted"/>
<dbReference type="SUPFAM" id="SSF55785">
    <property type="entry name" value="PYP-like sensor domain (PAS domain)"/>
    <property type="match status" value="1"/>
</dbReference>
<evidence type="ECO:0000313" key="4">
    <source>
        <dbReference type="Proteomes" id="UP001382904"/>
    </source>
</evidence>
<reference evidence="3 4" key="1">
    <citation type="submission" date="2024-03" db="EMBL/GenBank/DDBJ databases">
        <title>Novel Streptomyces species of biotechnological and ecological value are a feature of Machair soil.</title>
        <authorList>
            <person name="Prole J.R."/>
            <person name="Goodfellow M."/>
            <person name="Allenby N."/>
            <person name="Ward A.C."/>
        </authorList>
    </citation>
    <scope>NUCLEOTIDE SEQUENCE [LARGE SCALE GENOMIC DNA]</scope>
    <source>
        <strain evidence="3 4">MS1.HAVA.3</strain>
    </source>
</reference>
<organism evidence="3 4">
    <name type="scientific">Streptomyces caledonius</name>
    <dbReference type="NCBI Taxonomy" id="3134107"/>
    <lineage>
        <taxon>Bacteria</taxon>
        <taxon>Bacillati</taxon>
        <taxon>Actinomycetota</taxon>
        <taxon>Actinomycetes</taxon>
        <taxon>Kitasatosporales</taxon>
        <taxon>Streptomycetaceae</taxon>
        <taxon>Streptomyces</taxon>
    </lineage>
</organism>
<dbReference type="EMBL" id="JBBKAM010000002">
    <property type="protein sequence ID" value="MEJ8640771.1"/>
    <property type="molecule type" value="Genomic_DNA"/>
</dbReference>
<gene>
    <name evidence="3" type="ORF">WKI68_03510</name>
</gene>
<sequence>MDALGSDAAREDRMLRQIVEGTNAGVAVLDTRLRYLYVNPSMARWTGIPAEDHIGRTLAELLPHVHRSEDVLRQVLHDGQPREQILSGSTLASSAFEDRSWHSTYHRWEEDGRVLGLIGVGLEISAPRHYLRTLETAHRRLTLVDAAGRGSAAPWTWTPPAPSSPTSWCPASPTWPPSRCWPRTRRVGPGRRRGY</sequence>
<feature type="region of interest" description="Disordered" evidence="1">
    <location>
        <begin position="150"/>
        <end position="175"/>
    </location>
</feature>
<comment type="caution">
    <text evidence="3">The sequence shown here is derived from an EMBL/GenBank/DDBJ whole genome shotgun (WGS) entry which is preliminary data.</text>
</comment>
<dbReference type="InterPro" id="IPR013656">
    <property type="entry name" value="PAS_4"/>
</dbReference>
<feature type="domain" description="PAS" evidence="2">
    <location>
        <begin position="11"/>
        <end position="66"/>
    </location>
</feature>
<accession>A0ABU8TYQ8</accession>
<dbReference type="InterPro" id="IPR000014">
    <property type="entry name" value="PAS"/>
</dbReference>
<dbReference type="PROSITE" id="PS50112">
    <property type="entry name" value="PAS"/>
    <property type="match status" value="1"/>
</dbReference>
<dbReference type="Proteomes" id="UP001382904">
    <property type="component" value="Unassembled WGS sequence"/>
</dbReference>
<dbReference type="SMART" id="SM00091">
    <property type="entry name" value="PAS"/>
    <property type="match status" value="1"/>
</dbReference>
<keyword evidence="4" id="KW-1185">Reference proteome</keyword>
<dbReference type="Pfam" id="PF08448">
    <property type="entry name" value="PAS_4"/>
    <property type="match status" value="1"/>
</dbReference>
<dbReference type="Gene3D" id="3.30.450.20">
    <property type="entry name" value="PAS domain"/>
    <property type="match status" value="1"/>
</dbReference>
<protein>
    <submittedName>
        <fullName evidence="3">PAS domain-containing protein</fullName>
    </submittedName>
</protein>
<evidence type="ECO:0000313" key="3">
    <source>
        <dbReference type="EMBL" id="MEJ8640771.1"/>
    </source>
</evidence>
<dbReference type="InterPro" id="IPR035965">
    <property type="entry name" value="PAS-like_dom_sf"/>
</dbReference>
<evidence type="ECO:0000256" key="1">
    <source>
        <dbReference type="SAM" id="MobiDB-lite"/>
    </source>
</evidence>